<accession>A0A0R1XEZ3</accession>
<dbReference type="InterPro" id="IPR023187">
    <property type="entry name" value="Tscrpt_reg_MarR-type_CS"/>
</dbReference>
<dbReference type="PROSITE" id="PS50995">
    <property type="entry name" value="HTH_MARR_2"/>
    <property type="match status" value="1"/>
</dbReference>
<comment type="caution">
    <text evidence="5">The sequence shown here is derived from an EMBL/GenBank/DDBJ whole genome shotgun (WGS) entry which is preliminary data.</text>
</comment>
<reference evidence="5 6" key="1">
    <citation type="journal article" date="2015" name="Genome Announc.">
        <title>Expanding the biotechnology potential of lactobacilli through comparative genomics of 213 strains and associated genera.</title>
        <authorList>
            <person name="Sun Z."/>
            <person name="Harris H.M."/>
            <person name="McCann A."/>
            <person name="Guo C."/>
            <person name="Argimon S."/>
            <person name="Zhang W."/>
            <person name="Yang X."/>
            <person name="Jeffery I.B."/>
            <person name="Cooney J.C."/>
            <person name="Kagawa T.F."/>
            <person name="Liu W."/>
            <person name="Song Y."/>
            <person name="Salvetti E."/>
            <person name="Wrobel A."/>
            <person name="Rasinkangas P."/>
            <person name="Parkhill J."/>
            <person name="Rea M.C."/>
            <person name="O'Sullivan O."/>
            <person name="Ritari J."/>
            <person name="Douillard F.P."/>
            <person name="Paul Ross R."/>
            <person name="Yang R."/>
            <person name="Briner A.E."/>
            <person name="Felis G.E."/>
            <person name="de Vos W.M."/>
            <person name="Barrangou R."/>
            <person name="Klaenhammer T.R."/>
            <person name="Caufield P.W."/>
            <person name="Cui Y."/>
            <person name="Zhang H."/>
            <person name="O'Toole P.W."/>
        </authorList>
    </citation>
    <scope>NUCLEOTIDE SEQUENCE [LARGE SCALE GENOMIC DNA]</scope>
    <source>
        <strain evidence="5 6">DSM 6035</strain>
    </source>
</reference>
<keyword evidence="3" id="KW-0804">Transcription</keyword>
<dbReference type="SUPFAM" id="SSF46785">
    <property type="entry name" value="Winged helix' DNA-binding domain"/>
    <property type="match status" value="1"/>
</dbReference>
<dbReference type="Gene3D" id="1.10.10.10">
    <property type="entry name" value="Winged helix-like DNA-binding domain superfamily/Winged helix DNA-binding domain"/>
    <property type="match status" value="1"/>
</dbReference>
<dbReference type="EMBL" id="AZGM01000046">
    <property type="protein sequence ID" value="KRM28181.1"/>
    <property type="molecule type" value="Genomic_DNA"/>
</dbReference>
<organism evidence="5 6">
    <name type="scientific">Limosilactobacillus panis DSM 6035</name>
    <dbReference type="NCBI Taxonomy" id="1423782"/>
    <lineage>
        <taxon>Bacteria</taxon>
        <taxon>Bacillati</taxon>
        <taxon>Bacillota</taxon>
        <taxon>Bacilli</taxon>
        <taxon>Lactobacillales</taxon>
        <taxon>Lactobacillaceae</taxon>
        <taxon>Limosilactobacillus</taxon>
    </lineage>
</organism>
<evidence type="ECO:0000256" key="2">
    <source>
        <dbReference type="ARBA" id="ARBA00023125"/>
    </source>
</evidence>
<evidence type="ECO:0000259" key="4">
    <source>
        <dbReference type="PROSITE" id="PS50995"/>
    </source>
</evidence>
<dbReference type="Pfam" id="PF01047">
    <property type="entry name" value="MarR"/>
    <property type="match status" value="1"/>
</dbReference>
<evidence type="ECO:0000313" key="5">
    <source>
        <dbReference type="EMBL" id="KRM28181.1"/>
    </source>
</evidence>
<gene>
    <name evidence="5" type="ORF">FD32_GL001782</name>
</gene>
<feature type="domain" description="HTH marR-type" evidence="4">
    <location>
        <begin position="1"/>
        <end position="133"/>
    </location>
</feature>
<dbReference type="GO" id="GO:0003700">
    <property type="term" value="F:DNA-binding transcription factor activity"/>
    <property type="evidence" value="ECO:0007669"/>
    <property type="project" value="InterPro"/>
</dbReference>
<sequence length="150" mass="17384">MVDILREIGMIDRALDSIANIEFKKVDLARGQYLYLVRIYEHPGIISEQLSNLIKVDRTTIARAVKKLEANGLIERRRGPDNKKIKHLYVTAKGKQVYPFIIRENEHSNAVALKGFTEKEAEQLHDFLSRARHNIDGDWDFVKHGGKRKY</sequence>
<dbReference type="PANTHER" id="PTHR42756:SF2">
    <property type="entry name" value="MARR FAMILY REGULATORY PROTEIN"/>
    <property type="match status" value="1"/>
</dbReference>
<dbReference type="STRING" id="1423782.FD32_GL001782"/>
<dbReference type="PATRIC" id="fig|1423782.4.peg.1855"/>
<dbReference type="InterPro" id="IPR036388">
    <property type="entry name" value="WH-like_DNA-bd_sf"/>
</dbReference>
<protein>
    <submittedName>
        <fullName evidence="5">Transcriptional regulator, MarR family</fullName>
    </submittedName>
</protein>
<dbReference type="SMART" id="SM00347">
    <property type="entry name" value="HTH_MARR"/>
    <property type="match status" value="1"/>
</dbReference>
<dbReference type="PRINTS" id="PR00598">
    <property type="entry name" value="HTHMARR"/>
</dbReference>
<dbReference type="GO" id="GO:0003677">
    <property type="term" value="F:DNA binding"/>
    <property type="evidence" value="ECO:0007669"/>
    <property type="project" value="UniProtKB-KW"/>
</dbReference>
<dbReference type="Proteomes" id="UP000051412">
    <property type="component" value="Unassembled WGS sequence"/>
</dbReference>
<keyword evidence="6" id="KW-1185">Reference proteome</keyword>
<evidence type="ECO:0000313" key="6">
    <source>
        <dbReference type="Proteomes" id="UP000051412"/>
    </source>
</evidence>
<dbReference type="InterPro" id="IPR036390">
    <property type="entry name" value="WH_DNA-bd_sf"/>
</dbReference>
<keyword evidence="2" id="KW-0238">DNA-binding</keyword>
<proteinExistence type="predicted"/>
<dbReference type="AlphaFoldDB" id="A0A0R1XEZ3"/>
<keyword evidence="1" id="KW-0805">Transcription regulation</keyword>
<evidence type="ECO:0000256" key="3">
    <source>
        <dbReference type="ARBA" id="ARBA00023163"/>
    </source>
</evidence>
<dbReference type="InterPro" id="IPR000835">
    <property type="entry name" value="HTH_MarR-typ"/>
</dbReference>
<dbReference type="PANTHER" id="PTHR42756">
    <property type="entry name" value="TRANSCRIPTIONAL REGULATOR, MARR"/>
    <property type="match status" value="1"/>
</dbReference>
<evidence type="ECO:0000256" key="1">
    <source>
        <dbReference type="ARBA" id="ARBA00023015"/>
    </source>
</evidence>
<dbReference type="OrthoDB" id="6462103at2"/>
<name>A0A0R1XEZ3_9LACO</name>
<dbReference type="PROSITE" id="PS01117">
    <property type="entry name" value="HTH_MARR_1"/>
    <property type="match status" value="1"/>
</dbReference>
<dbReference type="RefSeq" id="WP_047769872.1">
    <property type="nucleotide sequence ID" value="NZ_AZGM01000046.1"/>
</dbReference>